<dbReference type="Pfam" id="PF00640">
    <property type="entry name" value="PID"/>
    <property type="match status" value="1"/>
</dbReference>
<organism evidence="2 3">
    <name type="scientific">Crotalus adamanteus</name>
    <name type="common">Eastern diamondback rattlesnake</name>
    <dbReference type="NCBI Taxonomy" id="8729"/>
    <lineage>
        <taxon>Eukaryota</taxon>
        <taxon>Metazoa</taxon>
        <taxon>Chordata</taxon>
        <taxon>Craniata</taxon>
        <taxon>Vertebrata</taxon>
        <taxon>Euteleostomi</taxon>
        <taxon>Lepidosauria</taxon>
        <taxon>Squamata</taxon>
        <taxon>Bifurcata</taxon>
        <taxon>Unidentata</taxon>
        <taxon>Episquamata</taxon>
        <taxon>Toxicofera</taxon>
        <taxon>Serpentes</taxon>
        <taxon>Colubroidea</taxon>
        <taxon>Viperidae</taxon>
        <taxon>Crotalinae</taxon>
        <taxon>Crotalus</taxon>
    </lineage>
</organism>
<evidence type="ECO:0000313" key="3">
    <source>
        <dbReference type="Proteomes" id="UP001474421"/>
    </source>
</evidence>
<dbReference type="InterPro" id="IPR011993">
    <property type="entry name" value="PH-like_dom_sf"/>
</dbReference>
<dbReference type="AlphaFoldDB" id="A0AAW1C995"/>
<dbReference type="EMBL" id="JAOTOJ010000001">
    <property type="protein sequence ID" value="KAK9410905.1"/>
    <property type="molecule type" value="Genomic_DNA"/>
</dbReference>
<keyword evidence="3" id="KW-1185">Reference proteome</keyword>
<comment type="caution">
    <text evidence="2">The sequence shown here is derived from an EMBL/GenBank/DDBJ whole genome shotgun (WGS) entry which is preliminary data.</text>
</comment>
<accession>A0AAW1C995</accession>
<proteinExistence type="predicted"/>
<dbReference type="SUPFAM" id="SSF50729">
    <property type="entry name" value="PH domain-like"/>
    <property type="match status" value="1"/>
</dbReference>
<reference evidence="2 3" key="1">
    <citation type="journal article" date="2024" name="Proc. Natl. Acad. Sci. U.S.A.">
        <title>The genetic regulatory architecture and epigenomic basis for age-related changes in rattlesnake venom.</title>
        <authorList>
            <person name="Hogan M.P."/>
            <person name="Holding M.L."/>
            <person name="Nystrom G.S."/>
            <person name="Colston T.J."/>
            <person name="Bartlett D.A."/>
            <person name="Mason A.J."/>
            <person name="Ellsworth S.A."/>
            <person name="Rautsaw R.M."/>
            <person name="Lawrence K.C."/>
            <person name="Strickland J.L."/>
            <person name="He B."/>
            <person name="Fraser P."/>
            <person name="Margres M.J."/>
            <person name="Gilbert D.M."/>
            <person name="Gibbs H.L."/>
            <person name="Parkinson C.L."/>
            <person name="Rokyta D.R."/>
        </authorList>
    </citation>
    <scope>NUCLEOTIDE SEQUENCE [LARGE SCALE GENOMIC DNA]</scope>
    <source>
        <strain evidence="2">DRR0105</strain>
    </source>
</reference>
<evidence type="ECO:0000313" key="2">
    <source>
        <dbReference type="EMBL" id="KAK9410905.1"/>
    </source>
</evidence>
<feature type="domain" description="PID" evidence="1">
    <location>
        <begin position="15"/>
        <end position="64"/>
    </location>
</feature>
<sequence>MDGAGASSPYPAVFIFEHKVQHISCFIHNSQDLTYFAYLIKVQPDDPDSPVACHVFWATDPNQNFTLL</sequence>
<dbReference type="Gene3D" id="2.30.29.30">
    <property type="entry name" value="Pleckstrin-homology domain (PH domain)/Phosphotyrosine-binding domain (PTB)"/>
    <property type="match status" value="1"/>
</dbReference>
<protein>
    <submittedName>
        <fullName evidence="2">TBC1 domain family member 4</fullName>
    </submittedName>
</protein>
<gene>
    <name evidence="2" type="ORF">NXF25_002080</name>
</gene>
<dbReference type="Proteomes" id="UP001474421">
    <property type="component" value="Unassembled WGS sequence"/>
</dbReference>
<evidence type="ECO:0000259" key="1">
    <source>
        <dbReference type="Pfam" id="PF00640"/>
    </source>
</evidence>
<name>A0AAW1C995_CROAD</name>
<dbReference type="InterPro" id="IPR006020">
    <property type="entry name" value="PTB/PI_dom"/>
</dbReference>